<keyword evidence="2 4" id="KW-0479">Metal-binding</keyword>
<dbReference type="Pfam" id="PF00034">
    <property type="entry name" value="Cytochrom_C"/>
    <property type="match status" value="1"/>
</dbReference>
<feature type="signal peptide" evidence="5">
    <location>
        <begin position="1"/>
        <end position="30"/>
    </location>
</feature>
<name>A0ABW6VCW0_MICFU</name>
<evidence type="ECO:0000256" key="3">
    <source>
        <dbReference type="ARBA" id="ARBA00023004"/>
    </source>
</evidence>
<evidence type="ECO:0000256" key="2">
    <source>
        <dbReference type="ARBA" id="ARBA00022723"/>
    </source>
</evidence>
<dbReference type="InterPro" id="IPR036909">
    <property type="entry name" value="Cyt_c-like_dom_sf"/>
</dbReference>
<keyword evidence="1 4" id="KW-0349">Heme</keyword>
<evidence type="ECO:0000256" key="5">
    <source>
        <dbReference type="SAM" id="SignalP"/>
    </source>
</evidence>
<evidence type="ECO:0000256" key="4">
    <source>
        <dbReference type="PROSITE-ProRule" id="PRU00433"/>
    </source>
</evidence>
<keyword evidence="8" id="KW-1185">Reference proteome</keyword>
<evidence type="ECO:0000256" key="1">
    <source>
        <dbReference type="ARBA" id="ARBA00022617"/>
    </source>
</evidence>
<dbReference type="Proteomes" id="UP001602119">
    <property type="component" value="Unassembled WGS sequence"/>
</dbReference>
<accession>A0ABW6VCW0</accession>
<sequence>MRRPGGAVPGRRVIAAVALAVLAACAGACGAGGEPPPEVPDGSPAKGRLLLSRYGCTSCHTVPGVEGDALVGPPLTSFGRRGYIAGELPNSGPNLQRWIRNPPAIEPGTAMPNLGVTEQDARDIAAYLFTLD</sequence>
<dbReference type="EMBL" id="JBIAXI010000022">
    <property type="protein sequence ID" value="MFF4777185.1"/>
    <property type="molecule type" value="Genomic_DNA"/>
</dbReference>
<proteinExistence type="predicted"/>
<feature type="domain" description="Cytochrome c" evidence="6">
    <location>
        <begin position="42"/>
        <end position="132"/>
    </location>
</feature>
<dbReference type="PROSITE" id="PS51257">
    <property type="entry name" value="PROKAR_LIPOPROTEIN"/>
    <property type="match status" value="1"/>
</dbReference>
<dbReference type="Gene3D" id="1.10.760.10">
    <property type="entry name" value="Cytochrome c-like domain"/>
    <property type="match status" value="1"/>
</dbReference>
<evidence type="ECO:0000313" key="7">
    <source>
        <dbReference type="EMBL" id="MFF4777185.1"/>
    </source>
</evidence>
<protein>
    <submittedName>
        <fullName evidence="7">C-type cytochrome</fullName>
    </submittedName>
</protein>
<feature type="chain" id="PRO_5047188329" evidence="5">
    <location>
        <begin position="31"/>
        <end position="132"/>
    </location>
</feature>
<dbReference type="InterPro" id="IPR009056">
    <property type="entry name" value="Cyt_c-like_dom"/>
</dbReference>
<dbReference type="SUPFAM" id="SSF46626">
    <property type="entry name" value="Cytochrome c"/>
    <property type="match status" value="1"/>
</dbReference>
<evidence type="ECO:0000259" key="6">
    <source>
        <dbReference type="PROSITE" id="PS51007"/>
    </source>
</evidence>
<dbReference type="RefSeq" id="WP_387345615.1">
    <property type="nucleotide sequence ID" value="NZ_JBIAXI010000022.1"/>
</dbReference>
<keyword evidence="3 4" id="KW-0408">Iron</keyword>
<organism evidence="7 8">
    <name type="scientific">Microtetraspora fusca</name>
    <dbReference type="NCBI Taxonomy" id="1997"/>
    <lineage>
        <taxon>Bacteria</taxon>
        <taxon>Bacillati</taxon>
        <taxon>Actinomycetota</taxon>
        <taxon>Actinomycetes</taxon>
        <taxon>Streptosporangiales</taxon>
        <taxon>Streptosporangiaceae</taxon>
        <taxon>Microtetraspora</taxon>
    </lineage>
</organism>
<evidence type="ECO:0000313" key="8">
    <source>
        <dbReference type="Proteomes" id="UP001602119"/>
    </source>
</evidence>
<gene>
    <name evidence="7" type="ORF">ACFY05_30455</name>
</gene>
<comment type="caution">
    <text evidence="7">The sequence shown here is derived from an EMBL/GenBank/DDBJ whole genome shotgun (WGS) entry which is preliminary data.</text>
</comment>
<reference evidence="7 8" key="1">
    <citation type="submission" date="2024-10" db="EMBL/GenBank/DDBJ databases">
        <title>The Natural Products Discovery Center: Release of the First 8490 Sequenced Strains for Exploring Actinobacteria Biosynthetic Diversity.</title>
        <authorList>
            <person name="Kalkreuter E."/>
            <person name="Kautsar S.A."/>
            <person name="Yang D."/>
            <person name="Bader C.D."/>
            <person name="Teijaro C.N."/>
            <person name="Fluegel L."/>
            <person name="Davis C.M."/>
            <person name="Simpson J.R."/>
            <person name="Lauterbach L."/>
            <person name="Steele A.D."/>
            <person name="Gui C."/>
            <person name="Meng S."/>
            <person name="Li G."/>
            <person name="Viehrig K."/>
            <person name="Ye F."/>
            <person name="Su P."/>
            <person name="Kiefer A.F."/>
            <person name="Nichols A."/>
            <person name="Cepeda A.J."/>
            <person name="Yan W."/>
            <person name="Fan B."/>
            <person name="Jiang Y."/>
            <person name="Adhikari A."/>
            <person name="Zheng C.-J."/>
            <person name="Schuster L."/>
            <person name="Cowan T.M."/>
            <person name="Smanski M.J."/>
            <person name="Chevrette M.G."/>
            <person name="De Carvalho L.P.S."/>
            <person name="Shen B."/>
        </authorList>
    </citation>
    <scope>NUCLEOTIDE SEQUENCE [LARGE SCALE GENOMIC DNA]</scope>
    <source>
        <strain evidence="7 8">NPDC001281</strain>
    </source>
</reference>
<dbReference type="PROSITE" id="PS51007">
    <property type="entry name" value="CYTC"/>
    <property type="match status" value="1"/>
</dbReference>
<keyword evidence="5" id="KW-0732">Signal</keyword>